<sequence length="150" mass="16337">MTSSSATAHTTTLEEDELVKRNTDYVYFLASPLTCKKDISWDDLFNYSGVHKDVSGEASLGVNVDIQGSSRAKDKNPLDVVDEDAEGENDEKDDEDEDVGGGDKDEHPKKKDAKYKGGEGGSGAGLDRSDNRYTKGDDDDVDPDFVVHES</sequence>
<protein>
    <submittedName>
        <fullName evidence="1">Uncharacterized protein</fullName>
    </submittedName>
</protein>
<reference evidence="2" key="1">
    <citation type="journal article" date="2022" name="Mol. Ecol. Resour.">
        <title>The genomes of chicory, endive, great burdock and yacon provide insights into Asteraceae palaeo-polyploidization history and plant inulin production.</title>
        <authorList>
            <person name="Fan W."/>
            <person name="Wang S."/>
            <person name="Wang H."/>
            <person name="Wang A."/>
            <person name="Jiang F."/>
            <person name="Liu H."/>
            <person name="Zhao H."/>
            <person name="Xu D."/>
            <person name="Zhang Y."/>
        </authorList>
    </citation>
    <scope>NUCLEOTIDE SEQUENCE [LARGE SCALE GENOMIC DNA]</scope>
    <source>
        <strain evidence="2">cv. Yunnan</strain>
    </source>
</reference>
<keyword evidence="2" id="KW-1185">Reference proteome</keyword>
<dbReference type="Proteomes" id="UP001056120">
    <property type="component" value="Linkage Group LG08"/>
</dbReference>
<gene>
    <name evidence="1" type="ORF">L1987_22379</name>
</gene>
<organism evidence="1 2">
    <name type="scientific">Smallanthus sonchifolius</name>
    <dbReference type="NCBI Taxonomy" id="185202"/>
    <lineage>
        <taxon>Eukaryota</taxon>
        <taxon>Viridiplantae</taxon>
        <taxon>Streptophyta</taxon>
        <taxon>Embryophyta</taxon>
        <taxon>Tracheophyta</taxon>
        <taxon>Spermatophyta</taxon>
        <taxon>Magnoliopsida</taxon>
        <taxon>eudicotyledons</taxon>
        <taxon>Gunneridae</taxon>
        <taxon>Pentapetalae</taxon>
        <taxon>asterids</taxon>
        <taxon>campanulids</taxon>
        <taxon>Asterales</taxon>
        <taxon>Asteraceae</taxon>
        <taxon>Asteroideae</taxon>
        <taxon>Heliantheae alliance</taxon>
        <taxon>Millerieae</taxon>
        <taxon>Smallanthus</taxon>
    </lineage>
</organism>
<reference evidence="1 2" key="2">
    <citation type="journal article" date="2022" name="Mol. Ecol. Resour.">
        <title>The genomes of chicory, endive, great burdock and yacon provide insights into Asteraceae paleo-polyploidization history and plant inulin production.</title>
        <authorList>
            <person name="Fan W."/>
            <person name="Wang S."/>
            <person name="Wang H."/>
            <person name="Wang A."/>
            <person name="Jiang F."/>
            <person name="Liu H."/>
            <person name="Zhao H."/>
            <person name="Xu D."/>
            <person name="Zhang Y."/>
        </authorList>
    </citation>
    <scope>NUCLEOTIDE SEQUENCE [LARGE SCALE GENOMIC DNA]</scope>
    <source>
        <strain evidence="2">cv. Yunnan</strain>
        <tissue evidence="1">Leaves</tissue>
    </source>
</reference>
<comment type="caution">
    <text evidence="1">The sequence shown here is derived from an EMBL/GenBank/DDBJ whole genome shotgun (WGS) entry which is preliminary data.</text>
</comment>
<proteinExistence type="predicted"/>
<evidence type="ECO:0000313" key="2">
    <source>
        <dbReference type="Proteomes" id="UP001056120"/>
    </source>
</evidence>
<accession>A0ACB9IHD3</accession>
<evidence type="ECO:0000313" key="1">
    <source>
        <dbReference type="EMBL" id="KAI3806472.1"/>
    </source>
</evidence>
<name>A0ACB9IHD3_9ASTR</name>
<dbReference type="EMBL" id="CM042025">
    <property type="protein sequence ID" value="KAI3806472.1"/>
    <property type="molecule type" value="Genomic_DNA"/>
</dbReference>